<organism evidence="1 2">
    <name type="scientific">Dermacentor silvarum</name>
    <name type="common">Tick</name>
    <dbReference type="NCBI Taxonomy" id="543639"/>
    <lineage>
        <taxon>Eukaryota</taxon>
        <taxon>Metazoa</taxon>
        <taxon>Ecdysozoa</taxon>
        <taxon>Arthropoda</taxon>
        <taxon>Chelicerata</taxon>
        <taxon>Arachnida</taxon>
        <taxon>Acari</taxon>
        <taxon>Parasitiformes</taxon>
        <taxon>Ixodida</taxon>
        <taxon>Ixodoidea</taxon>
        <taxon>Ixodidae</taxon>
        <taxon>Rhipicephalinae</taxon>
        <taxon>Dermacentor</taxon>
    </lineage>
</organism>
<proteinExistence type="predicted"/>
<sequence>MRAVRWTTRDCPSSICNEDMSKKESQEEVPFSTGKAGSNYKTPSRRADSELFATTTTTKTETVPDRSTTVATSGDPANEPTAPFLVTAATPVANSSKAQNSDQRPEGSATAEQQLRRSRSAHKSSPKSELKHRRVKAKSASEKTKNPAAGTKNTPLPKQEDQQQVRDSSSGVDLAQGRSKAQRSTAEESKQPLRAPSHVTPSGYVTSPGLTSLSSAQGTAQARETSPGKAVPAAGIVASPPCYSPRRDQLRARTKIASPGYLAPAVKSSRVAATAGDKTKPAPTADASPASRAFREAAALLMVSPLKFSNISKNNPFKEALFAVVAAAVVLTVMVAVVAIAIVSHERTKRRIYCETEGCLLHTLLLTEKLNKTIDPCKDFSAYVCSAWSRSGDYREHVKTPIDNILYKRFVRFSKMLAVGTQQLPAGRKAVVMHQSCMGSYSRGNTSIENFRRLMKAMNLSWPEDPGEDVNALGVMLSLSYRWQITIWITVSGKDAYWRLGIGPAEYIPLLKNQYASVRSSGGYAEYWNGYYYALRTSDSQPLDKPAIERIADVEGDILGRLLSSLAATEKYPAVIPLASMGNITASLLPSTWLEQLNLHLDLGPKVAADDKVLVSDTAFLTAFGDLFATYSHQQLLSHLSWLFVQTYAPIADRKLHLARFGNSEKAGLYKPIFCAFHVESTFKMLVFALNYVSGFTQSDQENVTSAIGSLTAAGVRELNSSTWLDEESKASAAEKLASVQVMLWPGQLWRGNEFLSTLYSDFPINETSFGDDWIEARLAIAKKNRKENLEATLSLPSNFPPPTYRYNYVRNNVNVPIGIVDKPLFYNDGTKAMFYGGLGFLIALEMVRALDKVGLHWNEEGRETTSILTATSMKSFEEKDACLKDEGSNSIFPEVPAVEIAYAALTDAVREDKGAPTLRGLPEEKVFFMTLCYMMCKARDAQRFDGADCHKVIRNSPSFHKVFKCPEGSKMNPTKKCSFFHDDTIESSTEHPTESA</sequence>
<evidence type="ECO:0000313" key="2">
    <source>
        <dbReference type="Proteomes" id="UP000821865"/>
    </source>
</evidence>
<reference evidence="1" key="1">
    <citation type="submission" date="2020-05" db="EMBL/GenBank/DDBJ databases">
        <title>Large-scale comparative analyses of tick genomes elucidate their genetic diversity and vector capacities.</title>
        <authorList>
            <person name="Jia N."/>
            <person name="Wang J."/>
            <person name="Shi W."/>
            <person name="Du L."/>
            <person name="Sun Y."/>
            <person name="Zhan W."/>
            <person name="Jiang J."/>
            <person name="Wang Q."/>
            <person name="Zhang B."/>
            <person name="Ji P."/>
            <person name="Sakyi L.B."/>
            <person name="Cui X."/>
            <person name="Yuan T."/>
            <person name="Jiang B."/>
            <person name="Yang W."/>
            <person name="Lam T.T.-Y."/>
            <person name="Chang Q."/>
            <person name="Ding S."/>
            <person name="Wang X."/>
            <person name="Zhu J."/>
            <person name="Ruan X."/>
            <person name="Zhao L."/>
            <person name="Wei J."/>
            <person name="Que T."/>
            <person name="Du C."/>
            <person name="Cheng J."/>
            <person name="Dai P."/>
            <person name="Han X."/>
            <person name="Huang E."/>
            <person name="Gao Y."/>
            <person name="Liu J."/>
            <person name="Shao H."/>
            <person name="Ye R."/>
            <person name="Li L."/>
            <person name="Wei W."/>
            <person name="Wang X."/>
            <person name="Wang C."/>
            <person name="Yang T."/>
            <person name="Huo Q."/>
            <person name="Li W."/>
            <person name="Guo W."/>
            <person name="Chen H."/>
            <person name="Zhou L."/>
            <person name="Ni X."/>
            <person name="Tian J."/>
            <person name="Zhou Y."/>
            <person name="Sheng Y."/>
            <person name="Liu T."/>
            <person name="Pan Y."/>
            <person name="Xia L."/>
            <person name="Li J."/>
            <person name="Zhao F."/>
            <person name="Cao W."/>
        </authorList>
    </citation>
    <scope>NUCLEOTIDE SEQUENCE</scope>
    <source>
        <strain evidence="1">Dsil-2018</strain>
    </source>
</reference>
<protein>
    <submittedName>
        <fullName evidence="1">Uncharacterized protein</fullName>
    </submittedName>
</protein>
<dbReference type="Proteomes" id="UP000821865">
    <property type="component" value="Chromosome 8"/>
</dbReference>
<keyword evidence="2" id="KW-1185">Reference proteome</keyword>
<evidence type="ECO:0000313" key="1">
    <source>
        <dbReference type="EMBL" id="KAH7938213.1"/>
    </source>
</evidence>
<name>A0ACB8CBD5_DERSI</name>
<dbReference type="EMBL" id="CM023477">
    <property type="protein sequence ID" value="KAH7938213.1"/>
    <property type="molecule type" value="Genomic_DNA"/>
</dbReference>
<accession>A0ACB8CBD5</accession>
<gene>
    <name evidence="1" type="ORF">HPB49_021747</name>
</gene>
<comment type="caution">
    <text evidence="1">The sequence shown here is derived from an EMBL/GenBank/DDBJ whole genome shotgun (WGS) entry which is preliminary data.</text>
</comment>